<dbReference type="AlphaFoldDB" id="A0A084U764"/>
<reference evidence="1 2" key="1">
    <citation type="submission" date="2014-05" db="EMBL/GenBank/DDBJ databases">
        <title>Draft Genome Sequence of Nitratireductor basaltis Strain UMTGB225, A Marine Bacterium Isolated from Green Barrel Tunicate.</title>
        <authorList>
            <person name="Gan H.Y."/>
        </authorList>
    </citation>
    <scope>NUCLEOTIDE SEQUENCE [LARGE SCALE GENOMIC DNA]</scope>
    <source>
        <strain evidence="1 2">UMTGB225</strain>
    </source>
</reference>
<accession>A0A084U764</accession>
<evidence type="ECO:0000313" key="2">
    <source>
        <dbReference type="Proteomes" id="UP000053675"/>
    </source>
</evidence>
<gene>
    <name evidence="1" type="ORF">EL18_03054</name>
</gene>
<dbReference type="EMBL" id="JMQM01000002">
    <property type="protein sequence ID" value="KFB08800.1"/>
    <property type="molecule type" value="Genomic_DNA"/>
</dbReference>
<organism evidence="1 2">
    <name type="scientific">Nitratireductor basaltis</name>
    <dbReference type="NCBI Taxonomy" id="472175"/>
    <lineage>
        <taxon>Bacteria</taxon>
        <taxon>Pseudomonadati</taxon>
        <taxon>Pseudomonadota</taxon>
        <taxon>Alphaproteobacteria</taxon>
        <taxon>Hyphomicrobiales</taxon>
        <taxon>Phyllobacteriaceae</taxon>
        <taxon>Nitratireductor</taxon>
    </lineage>
</organism>
<dbReference type="PATRIC" id="fig|472175.3.peg.3051"/>
<comment type="caution">
    <text evidence="1">The sequence shown here is derived from an EMBL/GenBank/DDBJ whole genome shotgun (WGS) entry which is preliminary data.</text>
</comment>
<dbReference type="Proteomes" id="UP000053675">
    <property type="component" value="Unassembled WGS sequence"/>
</dbReference>
<evidence type="ECO:0000313" key="1">
    <source>
        <dbReference type="EMBL" id="KFB08800.1"/>
    </source>
</evidence>
<sequence length="57" mass="6474">MPDFLNSEYLKTKRKKKHKHKWPMAELWFVAGLASLKTSQSLLASSAKDPKTSLADI</sequence>
<protein>
    <submittedName>
        <fullName evidence="1">Uncharacterized protein</fullName>
    </submittedName>
</protein>
<keyword evidence="2" id="KW-1185">Reference proteome</keyword>
<name>A0A084U764_9HYPH</name>
<proteinExistence type="predicted"/>